<keyword evidence="3" id="KW-1185">Reference proteome</keyword>
<proteinExistence type="predicted"/>
<evidence type="ECO:0000313" key="3">
    <source>
        <dbReference type="Proteomes" id="UP000749559"/>
    </source>
</evidence>
<organism evidence="2 3">
    <name type="scientific">Owenia fusiformis</name>
    <name type="common">Polychaete worm</name>
    <dbReference type="NCBI Taxonomy" id="6347"/>
    <lineage>
        <taxon>Eukaryota</taxon>
        <taxon>Metazoa</taxon>
        <taxon>Spiralia</taxon>
        <taxon>Lophotrochozoa</taxon>
        <taxon>Annelida</taxon>
        <taxon>Polychaeta</taxon>
        <taxon>Sedentaria</taxon>
        <taxon>Canalipalpata</taxon>
        <taxon>Sabellida</taxon>
        <taxon>Oweniida</taxon>
        <taxon>Oweniidae</taxon>
        <taxon>Owenia</taxon>
    </lineage>
</organism>
<feature type="non-terminal residue" evidence="2">
    <location>
        <position position="1"/>
    </location>
</feature>
<evidence type="ECO:0000313" key="2">
    <source>
        <dbReference type="EMBL" id="CAH1777551.1"/>
    </source>
</evidence>
<dbReference type="EMBL" id="CAIIXF020000002">
    <property type="protein sequence ID" value="CAH1777551.1"/>
    <property type="molecule type" value="Genomic_DNA"/>
</dbReference>
<dbReference type="Proteomes" id="UP000749559">
    <property type="component" value="Unassembled WGS sequence"/>
</dbReference>
<accession>A0A8S4N9F8</accession>
<protein>
    <submittedName>
        <fullName evidence="2">Uncharacterized protein</fullName>
    </submittedName>
</protein>
<dbReference type="AlphaFoldDB" id="A0A8S4N9F8"/>
<evidence type="ECO:0000256" key="1">
    <source>
        <dbReference type="SAM" id="MobiDB-lite"/>
    </source>
</evidence>
<feature type="compositionally biased region" description="Basic and acidic residues" evidence="1">
    <location>
        <begin position="91"/>
        <end position="105"/>
    </location>
</feature>
<sequence length="300" mass="34500">EIDGIICVAIDDQQEDVVVKIHRTIIRPSKKNQTIREARDDVHHDPRCTTNPCSNASSSVQYNTQFTSPPDASTRRTVQSPQSNDRKRKQYSPDHDTHTQKTIKIEEPEIIEEDLTGDTDLNDSGTYYNHHSARNALDPTINDNVKHKHVEGIEYALEESEPNISLNKTQAEQMASIKQGSSEKQQVPENLRPVTFNEIRKAQITEVPDAVKKVVSEKVMKNGEGYAVCYLLDVMFSEKELLNTHARRSRGKWNLDDLGVRMSLIRDYMEKNYNTDLTKIEKTTSQKRSDMRRKYKNKDK</sequence>
<feature type="compositionally biased region" description="Polar residues" evidence="1">
    <location>
        <begin position="48"/>
        <end position="83"/>
    </location>
</feature>
<feature type="compositionally biased region" description="Basic and acidic residues" evidence="1">
    <location>
        <begin position="34"/>
        <end position="47"/>
    </location>
</feature>
<name>A0A8S4N9F8_OWEFU</name>
<dbReference type="OrthoDB" id="6327333at2759"/>
<comment type="caution">
    <text evidence="2">The sequence shown here is derived from an EMBL/GenBank/DDBJ whole genome shotgun (WGS) entry which is preliminary data.</text>
</comment>
<reference evidence="2" key="1">
    <citation type="submission" date="2022-03" db="EMBL/GenBank/DDBJ databases">
        <authorList>
            <person name="Martin C."/>
        </authorList>
    </citation>
    <scope>NUCLEOTIDE SEQUENCE</scope>
</reference>
<feature type="region of interest" description="Disordered" evidence="1">
    <location>
        <begin position="31"/>
        <end position="105"/>
    </location>
</feature>
<gene>
    <name evidence="2" type="ORF">OFUS_LOCUS4579</name>
</gene>